<evidence type="ECO:0000256" key="5">
    <source>
        <dbReference type="SAM" id="MobiDB-lite"/>
    </source>
</evidence>
<feature type="transmembrane region" description="Helical" evidence="6">
    <location>
        <begin position="180"/>
        <end position="203"/>
    </location>
</feature>
<keyword evidence="4 6" id="KW-0472">Membrane</keyword>
<proteinExistence type="predicted"/>
<dbReference type="GO" id="GO:0016020">
    <property type="term" value="C:membrane"/>
    <property type="evidence" value="ECO:0007669"/>
    <property type="project" value="UniProtKB-SubCell"/>
</dbReference>
<dbReference type="GO" id="GO:0004930">
    <property type="term" value="F:G protein-coupled receptor activity"/>
    <property type="evidence" value="ECO:0007669"/>
    <property type="project" value="InterPro"/>
</dbReference>
<dbReference type="Proteomes" id="UP000193920">
    <property type="component" value="Unassembled WGS sequence"/>
</dbReference>
<dbReference type="SUPFAM" id="SSF53850">
    <property type="entry name" value="Periplasmic binding protein-like II"/>
    <property type="match status" value="1"/>
</dbReference>
<dbReference type="InterPro" id="IPR017978">
    <property type="entry name" value="GPCR_3_C"/>
</dbReference>
<keyword evidence="3 6" id="KW-1133">Transmembrane helix</keyword>
<feature type="compositionally biased region" description="Polar residues" evidence="5">
    <location>
        <begin position="457"/>
        <end position="468"/>
    </location>
</feature>
<evidence type="ECO:0000313" key="9">
    <source>
        <dbReference type="Proteomes" id="UP000193920"/>
    </source>
</evidence>
<dbReference type="Pfam" id="PF00003">
    <property type="entry name" value="7tm_3"/>
    <property type="match status" value="1"/>
</dbReference>
<reference evidence="8" key="1">
    <citation type="submission" date="2016-08" db="EMBL/GenBank/DDBJ databases">
        <title>A Parts List for Fungal Cellulosomes Revealed by Comparative Genomics.</title>
        <authorList>
            <consortium name="DOE Joint Genome Institute"/>
            <person name="Haitjema C.H."/>
            <person name="Gilmore S.P."/>
            <person name="Henske J.K."/>
            <person name="Solomon K.V."/>
            <person name="De Groot R."/>
            <person name="Kuo A."/>
            <person name="Mondo S.J."/>
            <person name="Salamov A.A."/>
            <person name="Labutti K."/>
            <person name="Zhao Z."/>
            <person name="Chiniquy J."/>
            <person name="Barry K."/>
            <person name="Brewer H.M."/>
            <person name="Purvine S.O."/>
            <person name="Wright A.T."/>
            <person name="Boxma B."/>
            <person name="Van Alen T."/>
            <person name="Hackstein J.H."/>
            <person name="Baker S.E."/>
            <person name="Grigoriev I.V."/>
            <person name="O'Malley M.A."/>
        </authorList>
    </citation>
    <scope>NUCLEOTIDE SEQUENCE [LARGE SCALE GENOMIC DNA]</scope>
    <source>
        <strain evidence="8">G1</strain>
    </source>
</reference>
<dbReference type="STRING" id="1754190.A0A1Y2DRJ6"/>
<evidence type="ECO:0000256" key="6">
    <source>
        <dbReference type="SAM" id="Phobius"/>
    </source>
</evidence>
<feature type="domain" description="G-protein coupled receptors family 3 profile" evidence="7">
    <location>
        <begin position="185"/>
        <end position="420"/>
    </location>
</feature>
<feature type="transmembrane region" description="Helical" evidence="6">
    <location>
        <begin position="287"/>
        <end position="306"/>
    </location>
</feature>
<feature type="compositionally biased region" description="Basic and acidic residues" evidence="5">
    <location>
        <begin position="469"/>
        <end position="491"/>
    </location>
</feature>
<feature type="region of interest" description="Disordered" evidence="5">
    <location>
        <begin position="457"/>
        <end position="497"/>
    </location>
</feature>
<comment type="subcellular location">
    <subcellularLocation>
        <location evidence="1">Membrane</location>
        <topology evidence="1">Multi-pass membrane protein</topology>
    </subcellularLocation>
</comment>
<feature type="transmembrane region" description="Helical" evidence="6">
    <location>
        <begin position="398"/>
        <end position="422"/>
    </location>
</feature>
<dbReference type="OrthoDB" id="10523303at2759"/>
<evidence type="ECO:0000256" key="1">
    <source>
        <dbReference type="ARBA" id="ARBA00004141"/>
    </source>
</evidence>
<evidence type="ECO:0000313" key="8">
    <source>
        <dbReference type="EMBL" id="ORY61809.1"/>
    </source>
</evidence>
<feature type="transmembrane region" description="Helical" evidence="6">
    <location>
        <begin position="215"/>
        <end position="235"/>
    </location>
</feature>
<name>A0A1Y2DRJ6_9FUNG</name>
<sequence length="529" mass="62024">MVELSVEDYFKLGVFSTLDLFNNGNFIFSKFWYSPFFPYKYKLLPGSKEDLSGSVIGGYNLGINRYINETKRKAAITAFEFLTSKEMQKRIVIEHKTFSGIPSIYDDKEVCSVIDCEIFREAQLIIRPMNKLKNYNKYSERFRNNVYDFLYGNKTASEVLKNIDDISRIYYISLNPKESFLGLFIIIITFISSVIMLLSLLFLRIENYKEKLNFLSNDFWVLSVLGACIMMSALYTEIGEIKVIKCHFKPILLCIGYTLNLIPILHKLIINFPEKNIISRWISKHRYIFISIFLIMDIVGDCLYFVSPYNIKEDNVIHGKIFHICKMNNSFGQVLVYCMLLFRVLIFFTVIFLVFIEWNIDETKKDVKFLLSAITVDLLCYAIIFALKYSKIKQNNYIAYYVIYSIIVIIFSISNYVFLYAIKIIRSYLNENSEEEQLLKRIKNQFKNTFHTQIKSNQQENGCVSDYSTSKESRDSKYSKDSERSSMDSYRKSKGKMSSSYTYHNISQKLLSYHNQHSLDSITNRNSVI</sequence>
<evidence type="ECO:0000256" key="4">
    <source>
        <dbReference type="ARBA" id="ARBA00023136"/>
    </source>
</evidence>
<keyword evidence="2 6" id="KW-0812">Transmembrane</keyword>
<keyword evidence="9" id="KW-1185">Reference proteome</keyword>
<dbReference type="AlphaFoldDB" id="A0A1Y2DRJ6"/>
<evidence type="ECO:0000256" key="3">
    <source>
        <dbReference type="ARBA" id="ARBA00022989"/>
    </source>
</evidence>
<accession>A0A1Y2DRJ6</accession>
<feature type="transmembrane region" description="Helical" evidence="6">
    <location>
        <begin position="367"/>
        <end position="386"/>
    </location>
</feature>
<comment type="caution">
    <text evidence="8">The sequence shown here is derived from an EMBL/GenBank/DDBJ whole genome shotgun (WGS) entry which is preliminary data.</text>
</comment>
<gene>
    <name evidence="8" type="ORF">LY90DRAFT_237600</name>
</gene>
<evidence type="ECO:0000256" key="2">
    <source>
        <dbReference type="ARBA" id="ARBA00022692"/>
    </source>
</evidence>
<feature type="transmembrane region" description="Helical" evidence="6">
    <location>
        <begin position="247"/>
        <end position="266"/>
    </location>
</feature>
<protein>
    <recommendedName>
        <fullName evidence="7">G-protein coupled receptors family 3 profile domain-containing protein</fullName>
    </recommendedName>
</protein>
<dbReference type="EMBL" id="MCOG01000059">
    <property type="protein sequence ID" value="ORY61809.1"/>
    <property type="molecule type" value="Genomic_DNA"/>
</dbReference>
<evidence type="ECO:0000259" key="7">
    <source>
        <dbReference type="Pfam" id="PF00003"/>
    </source>
</evidence>
<feature type="transmembrane region" description="Helical" evidence="6">
    <location>
        <begin position="334"/>
        <end position="355"/>
    </location>
</feature>
<dbReference type="Gene3D" id="3.40.190.10">
    <property type="entry name" value="Periplasmic binding protein-like II"/>
    <property type="match status" value="2"/>
</dbReference>
<organism evidence="8 9">
    <name type="scientific">Neocallimastix californiae</name>
    <dbReference type="NCBI Taxonomy" id="1754190"/>
    <lineage>
        <taxon>Eukaryota</taxon>
        <taxon>Fungi</taxon>
        <taxon>Fungi incertae sedis</taxon>
        <taxon>Chytridiomycota</taxon>
        <taxon>Chytridiomycota incertae sedis</taxon>
        <taxon>Neocallimastigomycetes</taxon>
        <taxon>Neocallimastigales</taxon>
        <taxon>Neocallimastigaceae</taxon>
        <taxon>Neocallimastix</taxon>
    </lineage>
</organism>